<evidence type="ECO:0000259" key="6">
    <source>
        <dbReference type="Pfam" id="PF01778"/>
    </source>
</evidence>
<feature type="region of interest" description="Disordered" evidence="5">
    <location>
        <begin position="201"/>
        <end position="341"/>
    </location>
</feature>
<evidence type="ECO:0000256" key="3">
    <source>
        <dbReference type="ARBA" id="ARBA00023242"/>
    </source>
</evidence>
<dbReference type="PANTHER" id="PTHR23405">
    <property type="entry name" value="MAINTENANCE OF KILLER 16 MAK16 PROTEIN-RELATED"/>
    <property type="match status" value="1"/>
</dbReference>
<evidence type="ECO:0000256" key="5">
    <source>
        <dbReference type="SAM" id="MobiDB-lite"/>
    </source>
</evidence>
<comment type="similarity">
    <text evidence="2 4">Belongs to the MAK16 family.</text>
</comment>
<dbReference type="Gene3D" id="3.30.390.110">
    <property type="match status" value="1"/>
</dbReference>
<dbReference type="OrthoDB" id="10251342at2759"/>
<dbReference type="Pfam" id="PF04874">
    <property type="entry name" value="Mak16"/>
    <property type="match status" value="1"/>
</dbReference>
<dbReference type="Proteomes" id="UP000267821">
    <property type="component" value="Unassembled WGS sequence"/>
</dbReference>
<name>A0A3N4LD17_9PEZI</name>
<feature type="compositionally biased region" description="Basic and acidic residues" evidence="5">
    <location>
        <begin position="286"/>
        <end position="303"/>
    </location>
</feature>
<gene>
    <name evidence="7" type="ORF">L211DRAFT_812661</name>
</gene>
<feature type="compositionally biased region" description="Basic residues" evidence="5">
    <location>
        <begin position="304"/>
        <end position="318"/>
    </location>
</feature>
<evidence type="ECO:0000256" key="1">
    <source>
        <dbReference type="ARBA" id="ARBA00004123"/>
    </source>
</evidence>
<dbReference type="GO" id="GO:0000460">
    <property type="term" value="P:maturation of 5.8S rRNA"/>
    <property type="evidence" value="ECO:0007669"/>
    <property type="project" value="TreeGrafter"/>
</dbReference>
<dbReference type="FunCoup" id="A0A3N4LD17">
    <property type="interactions" value="965"/>
</dbReference>
<dbReference type="AlphaFoldDB" id="A0A3N4LD17"/>
<accession>A0A3N4LD17</accession>
<dbReference type="InParanoid" id="A0A3N4LD17"/>
<protein>
    <recommendedName>
        <fullName evidence="4">Protein MAK16</fullName>
    </recommendedName>
</protein>
<dbReference type="FunFam" id="3.30.390.110:FF:000001">
    <property type="entry name" value="Protein MAK16 homolog"/>
    <property type="match status" value="1"/>
</dbReference>
<organism evidence="7 8">
    <name type="scientific">Terfezia boudieri ATCC MYA-4762</name>
    <dbReference type="NCBI Taxonomy" id="1051890"/>
    <lineage>
        <taxon>Eukaryota</taxon>
        <taxon>Fungi</taxon>
        <taxon>Dikarya</taxon>
        <taxon>Ascomycota</taxon>
        <taxon>Pezizomycotina</taxon>
        <taxon>Pezizomycetes</taxon>
        <taxon>Pezizales</taxon>
        <taxon>Pezizaceae</taxon>
        <taxon>Terfezia</taxon>
    </lineage>
</organism>
<evidence type="ECO:0000313" key="7">
    <source>
        <dbReference type="EMBL" id="RPB20777.1"/>
    </source>
</evidence>
<dbReference type="GO" id="GO:0000470">
    <property type="term" value="P:maturation of LSU-rRNA"/>
    <property type="evidence" value="ECO:0007669"/>
    <property type="project" value="TreeGrafter"/>
</dbReference>
<keyword evidence="3 4" id="KW-0539">Nucleus</keyword>
<dbReference type="GO" id="GO:0030687">
    <property type="term" value="C:preribosome, large subunit precursor"/>
    <property type="evidence" value="ECO:0007669"/>
    <property type="project" value="TreeGrafter"/>
</dbReference>
<keyword evidence="8" id="KW-1185">Reference proteome</keyword>
<proteinExistence type="inferred from homology"/>
<dbReference type="EMBL" id="ML121567">
    <property type="protein sequence ID" value="RPB20777.1"/>
    <property type="molecule type" value="Genomic_DNA"/>
</dbReference>
<dbReference type="InterPro" id="IPR006958">
    <property type="entry name" value="Mak16"/>
</dbReference>
<evidence type="ECO:0000256" key="2">
    <source>
        <dbReference type="ARBA" id="ARBA00005514"/>
    </source>
</evidence>
<dbReference type="PANTHER" id="PTHR23405:SF4">
    <property type="entry name" value="PROTEIN MAK16 HOMOLOG"/>
    <property type="match status" value="1"/>
</dbReference>
<feature type="compositionally biased region" description="Acidic residues" evidence="5">
    <location>
        <begin position="260"/>
        <end position="285"/>
    </location>
</feature>
<evidence type="ECO:0000256" key="4">
    <source>
        <dbReference type="PIRNR" id="PIRNR003352"/>
    </source>
</evidence>
<evidence type="ECO:0000313" key="8">
    <source>
        <dbReference type="Proteomes" id="UP000267821"/>
    </source>
</evidence>
<comment type="subcellular location">
    <subcellularLocation>
        <location evidence="1">Nucleus</location>
    </subcellularLocation>
</comment>
<dbReference type="PIRSF" id="PIRSF003352">
    <property type="entry name" value="MAK16"/>
    <property type="match status" value="1"/>
</dbReference>
<sequence length="341" mass="39322">MASDEIIWDVIAHQFCSFKLKTDKAQNFCRNEYNVTGLCNRQSCPLANSRYATVKSQNGVNYLYMKTIERAHMPSKLWERIKLSENYVTALKQIDDRLIYWPNFLIHKCKQRLTRLVQVAIQSRKLAAEEKRLGEKLVGMPNKVRRRERTRERKALAAAKLERSIEKELVERLKSGAYGDKPLNVDESIWKKVLKGLERQGGAEGDVDVDELESEEEEEEEEEENEEEEDGEIEYVSGDEDLEEEMADVEDWLGGSGASEFEEDSEDEETDSEEDSEDEDESSEEALEKGARVVKKGKVDDSKKRKRGKTVQQPRKRGARVEIEYENEMGKQPALARNLAF</sequence>
<dbReference type="Pfam" id="PF01778">
    <property type="entry name" value="Ribosomal_L28e"/>
    <property type="match status" value="1"/>
</dbReference>
<dbReference type="InterPro" id="IPR029004">
    <property type="entry name" value="Ribosomal_eL28/Mak16"/>
</dbReference>
<reference evidence="7 8" key="1">
    <citation type="journal article" date="2018" name="Nat. Ecol. Evol.">
        <title>Pezizomycetes genomes reveal the molecular basis of ectomycorrhizal truffle lifestyle.</title>
        <authorList>
            <person name="Murat C."/>
            <person name="Payen T."/>
            <person name="Noel B."/>
            <person name="Kuo A."/>
            <person name="Morin E."/>
            <person name="Chen J."/>
            <person name="Kohler A."/>
            <person name="Krizsan K."/>
            <person name="Balestrini R."/>
            <person name="Da Silva C."/>
            <person name="Montanini B."/>
            <person name="Hainaut M."/>
            <person name="Levati E."/>
            <person name="Barry K.W."/>
            <person name="Belfiori B."/>
            <person name="Cichocki N."/>
            <person name="Clum A."/>
            <person name="Dockter R.B."/>
            <person name="Fauchery L."/>
            <person name="Guy J."/>
            <person name="Iotti M."/>
            <person name="Le Tacon F."/>
            <person name="Lindquist E.A."/>
            <person name="Lipzen A."/>
            <person name="Malagnac F."/>
            <person name="Mello A."/>
            <person name="Molinier V."/>
            <person name="Miyauchi S."/>
            <person name="Poulain J."/>
            <person name="Riccioni C."/>
            <person name="Rubini A."/>
            <person name="Sitrit Y."/>
            <person name="Splivallo R."/>
            <person name="Traeger S."/>
            <person name="Wang M."/>
            <person name="Zifcakova L."/>
            <person name="Wipf D."/>
            <person name="Zambonelli A."/>
            <person name="Paolocci F."/>
            <person name="Nowrousian M."/>
            <person name="Ottonello S."/>
            <person name="Baldrian P."/>
            <person name="Spatafora J.W."/>
            <person name="Henrissat B."/>
            <person name="Nagy L.G."/>
            <person name="Aury J.M."/>
            <person name="Wincker P."/>
            <person name="Grigoriev I.V."/>
            <person name="Bonfante P."/>
            <person name="Martin F.M."/>
        </authorList>
    </citation>
    <scope>NUCLEOTIDE SEQUENCE [LARGE SCALE GENOMIC DNA]</scope>
    <source>
        <strain evidence="7 8">ATCC MYA-4762</strain>
    </source>
</reference>
<dbReference type="STRING" id="1051890.A0A3N4LD17"/>
<feature type="compositionally biased region" description="Acidic residues" evidence="5">
    <location>
        <begin position="205"/>
        <end position="251"/>
    </location>
</feature>
<dbReference type="GO" id="GO:0005730">
    <property type="term" value="C:nucleolus"/>
    <property type="evidence" value="ECO:0007669"/>
    <property type="project" value="UniProtKB-UniRule"/>
</dbReference>
<feature type="domain" description="Ribosomal eL28/Mak16" evidence="6">
    <location>
        <begin position="6"/>
        <end position="118"/>
    </location>
</feature>